<dbReference type="PROSITE" id="PS50404">
    <property type="entry name" value="GST_NTER"/>
    <property type="match status" value="1"/>
</dbReference>
<keyword evidence="4" id="KW-1185">Reference proteome</keyword>
<dbReference type="PANTHER" id="PTHR44051:SF8">
    <property type="entry name" value="GLUTATHIONE S-TRANSFERASE GSTA"/>
    <property type="match status" value="1"/>
</dbReference>
<dbReference type="Gene3D" id="3.40.30.10">
    <property type="entry name" value="Glutaredoxin"/>
    <property type="match status" value="1"/>
</dbReference>
<dbReference type="CDD" id="cd03188">
    <property type="entry name" value="GST_C_Beta"/>
    <property type="match status" value="1"/>
</dbReference>
<feature type="domain" description="GST N-terminal" evidence="1">
    <location>
        <begin position="1"/>
        <end position="82"/>
    </location>
</feature>
<dbReference type="RefSeq" id="WP_145635319.1">
    <property type="nucleotide sequence ID" value="NZ_VIWP01000002.1"/>
</dbReference>
<dbReference type="SFLD" id="SFLDS00019">
    <property type="entry name" value="Glutathione_Transferase_(cytos"/>
    <property type="match status" value="1"/>
</dbReference>
<organism evidence="3 4">
    <name type="scientific">Neorhizobium alkalisoli</name>
    <dbReference type="NCBI Taxonomy" id="528178"/>
    <lineage>
        <taxon>Bacteria</taxon>
        <taxon>Pseudomonadati</taxon>
        <taxon>Pseudomonadota</taxon>
        <taxon>Alphaproteobacteria</taxon>
        <taxon>Hyphomicrobiales</taxon>
        <taxon>Rhizobiaceae</taxon>
        <taxon>Rhizobium/Agrobacterium group</taxon>
        <taxon>Neorhizobium</taxon>
    </lineage>
</organism>
<comment type="caution">
    <text evidence="3">The sequence shown here is derived from an EMBL/GenBank/DDBJ whole genome shotgun (WGS) entry which is preliminary data.</text>
</comment>
<reference evidence="3 4" key="1">
    <citation type="submission" date="2019-06" db="EMBL/GenBank/DDBJ databases">
        <title>Sorghum-associated microbial communities from plants grown in Nebraska, USA.</title>
        <authorList>
            <person name="Schachtman D."/>
        </authorList>
    </citation>
    <scope>NUCLEOTIDE SEQUENCE [LARGE SCALE GENOMIC DNA]</scope>
    <source>
        <strain evidence="3 4">1225</strain>
    </source>
</reference>
<dbReference type="Gene3D" id="1.20.1050.10">
    <property type="match status" value="1"/>
</dbReference>
<evidence type="ECO:0000313" key="4">
    <source>
        <dbReference type="Proteomes" id="UP000320653"/>
    </source>
</evidence>
<dbReference type="Pfam" id="PF14497">
    <property type="entry name" value="GST_C_3"/>
    <property type="match status" value="1"/>
</dbReference>
<dbReference type="PANTHER" id="PTHR44051">
    <property type="entry name" value="GLUTATHIONE S-TRANSFERASE-RELATED"/>
    <property type="match status" value="1"/>
</dbReference>
<accession>A0A561R3B1</accession>
<evidence type="ECO:0000313" key="3">
    <source>
        <dbReference type="EMBL" id="TWF57087.1"/>
    </source>
</evidence>
<dbReference type="InterPro" id="IPR004046">
    <property type="entry name" value="GST_C"/>
</dbReference>
<dbReference type="SFLD" id="SFLDG00358">
    <property type="entry name" value="Main_(cytGST)"/>
    <property type="match status" value="1"/>
</dbReference>
<feature type="domain" description="GST C-terminal" evidence="2">
    <location>
        <begin position="88"/>
        <end position="209"/>
    </location>
</feature>
<dbReference type="InterPro" id="IPR004045">
    <property type="entry name" value="Glutathione_S-Trfase_N"/>
</dbReference>
<evidence type="ECO:0000259" key="1">
    <source>
        <dbReference type="PROSITE" id="PS50404"/>
    </source>
</evidence>
<keyword evidence="3" id="KW-0808">Transferase</keyword>
<dbReference type="InterPro" id="IPR036282">
    <property type="entry name" value="Glutathione-S-Trfase_C_sf"/>
</dbReference>
<dbReference type="SUPFAM" id="SSF52833">
    <property type="entry name" value="Thioredoxin-like"/>
    <property type="match status" value="1"/>
</dbReference>
<dbReference type="InterPro" id="IPR010987">
    <property type="entry name" value="Glutathione-S-Trfase_C-like"/>
</dbReference>
<dbReference type="SUPFAM" id="SSF47616">
    <property type="entry name" value="GST C-terminal domain-like"/>
    <property type="match status" value="1"/>
</dbReference>
<evidence type="ECO:0000259" key="2">
    <source>
        <dbReference type="PROSITE" id="PS50405"/>
    </source>
</evidence>
<gene>
    <name evidence="3" type="ORF">FHW37_102727</name>
</gene>
<dbReference type="InterPro" id="IPR036249">
    <property type="entry name" value="Thioredoxin-like_sf"/>
</dbReference>
<dbReference type="GO" id="GO:0016740">
    <property type="term" value="F:transferase activity"/>
    <property type="evidence" value="ECO:0007669"/>
    <property type="project" value="UniProtKB-KW"/>
</dbReference>
<protein>
    <submittedName>
        <fullName evidence="3">Glutathione S-transferase</fullName>
    </submittedName>
</protein>
<sequence>MTELKLYISPGSCSRASHIALAETGLPYTVSRVKFAEGEQRSEAYLKINPKGRVPALVTDKGVLTETVALLAYIAALAPAKALAPLDDPFRFAEMQAFNAYLASTVHVNHAHGRRGARWANEETSIADMKQKVPQTMRDCFALIENGYLTGPYVLGSTYSVADAYLFVMTGWLKEDIGSLDDFPRAKAHYDLIAGRPAVQQVLAEEQAA</sequence>
<dbReference type="Pfam" id="PF02798">
    <property type="entry name" value="GST_N"/>
    <property type="match status" value="1"/>
</dbReference>
<dbReference type="SFLD" id="SFLDG01150">
    <property type="entry name" value="Main.1:_Beta-like"/>
    <property type="match status" value="1"/>
</dbReference>
<name>A0A561R3B1_9HYPH</name>
<dbReference type="Proteomes" id="UP000320653">
    <property type="component" value="Unassembled WGS sequence"/>
</dbReference>
<dbReference type="CDD" id="cd03057">
    <property type="entry name" value="GST_N_Beta"/>
    <property type="match status" value="1"/>
</dbReference>
<dbReference type="AlphaFoldDB" id="A0A561R3B1"/>
<dbReference type="OrthoDB" id="7583243at2"/>
<dbReference type="InterPro" id="IPR040079">
    <property type="entry name" value="Glutathione_S-Trfase"/>
</dbReference>
<dbReference type="PROSITE" id="PS50405">
    <property type="entry name" value="GST_CTER"/>
    <property type="match status" value="1"/>
</dbReference>
<proteinExistence type="predicted"/>
<dbReference type="EMBL" id="VIWP01000002">
    <property type="protein sequence ID" value="TWF57087.1"/>
    <property type="molecule type" value="Genomic_DNA"/>
</dbReference>